<evidence type="ECO:0000256" key="1">
    <source>
        <dbReference type="SAM" id="SignalP"/>
    </source>
</evidence>
<feature type="signal peptide" evidence="1">
    <location>
        <begin position="1"/>
        <end position="24"/>
    </location>
</feature>
<feature type="chain" id="PRO_5038668046" evidence="1">
    <location>
        <begin position="25"/>
        <end position="73"/>
    </location>
</feature>
<organism evidence="2 3">
    <name type="scientific">Janibacter cremeus</name>
    <dbReference type="NCBI Taxonomy" id="1285192"/>
    <lineage>
        <taxon>Bacteria</taxon>
        <taxon>Bacillati</taxon>
        <taxon>Actinomycetota</taxon>
        <taxon>Actinomycetes</taxon>
        <taxon>Micrococcales</taxon>
        <taxon>Intrasporangiaceae</taxon>
        <taxon>Janibacter</taxon>
    </lineage>
</organism>
<accession>A0A852VQ94</accession>
<name>A0A852VQ94_9MICO</name>
<sequence length="73" mass="7216">MTKTKIMTAVAGLASGAAVLTVGANVSSQGAEPSPQAICSKATECMNQSLSGMAAQPGSAYRYGGGGRMYSIA</sequence>
<comment type="caution">
    <text evidence="2">The sequence shown here is derived from an EMBL/GenBank/DDBJ whole genome shotgun (WGS) entry which is preliminary data.</text>
</comment>
<dbReference type="AlphaFoldDB" id="A0A852VQ94"/>
<proteinExistence type="predicted"/>
<keyword evidence="3" id="KW-1185">Reference proteome</keyword>
<evidence type="ECO:0000313" key="2">
    <source>
        <dbReference type="EMBL" id="NYF98079.1"/>
    </source>
</evidence>
<reference evidence="2 3" key="1">
    <citation type="submission" date="2020-07" db="EMBL/GenBank/DDBJ databases">
        <title>Sequencing the genomes of 1000 actinobacteria strains.</title>
        <authorList>
            <person name="Klenk H.-P."/>
        </authorList>
    </citation>
    <scope>NUCLEOTIDE SEQUENCE [LARGE SCALE GENOMIC DNA]</scope>
    <source>
        <strain evidence="2 3">DSM 26154</strain>
    </source>
</reference>
<evidence type="ECO:0000313" key="3">
    <source>
        <dbReference type="Proteomes" id="UP000554054"/>
    </source>
</evidence>
<keyword evidence="1" id="KW-0732">Signal</keyword>
<dbReference type="EMBL" id="JACCAE010000001">
    <property type="protein sequence ID" value="NYF98079.1"/>
    <property type="molecule type" value="Genomic_DNA"/>
</dbReference>
<gene>
    <name evidence="2" type="ORF">BJY20_001471</name>
</gene>
<protein>
    <submittedName>
        <fullName evidence="2">Uncharacterized protein</fullName>
    </submittedName>
</protein>
<dbReference type="Proteomes" id="UP000554054">
    <property type="component" value="Unassembled WGS sequence"/>
</dbReference>